<protein>
    <recommendedName>
        <fullName evidence="3">Membrane fusion protein biotin-lipoyl like domain-containing protein</fullName>
    </recommendedName>
</protein>
<gene>
    <name evidence="2" type="ORF">LCGC14_2999310</name>
</gene>
<dbReference type="Gene3D" id="2.40.50.100">
    <property type="match status" value="1"/>
</dbReference>
<reference evidence="2" key="1">
    <citation type="journal article" date="2015" name="Nature">
        <title>Complex archaea that bridge the gap between prokaryotes and eukaryotes.</title>
        <authorList>
            <person name="Spang A."/>
            <person name="Saw J.H."/>
            <person name="Jorgensen S.L."/>
            <person name="Zaremba-Niedzwiedzka K."/>
            <person name="Martijn J."/>
            <person name="Lind A.E."/>
            <person name="van Eijk R."/>
            <person name="Schleper C."/>
            <person name="Guy L."/>
            <person name="Ettema T.J."/>
        </authorList>
    </citation>
    <scope>NUCLEOTIDE SEQUENCE</scope>
</reference>
<evidence type="ECO:0000256" key="1">
    <source>
        <dbReference type="SAM" id="Coils"/>
    </source>
</evidence>
<evidence type="ECO:0008006" key="3">
    <source>
        <dbReference type="Google" id="ProtNLM"/>
    </source>
</evidence>
<sequence>MKVFSILTALLVAAALYFLVLDRDAALQFAGNDAETVSDVQPQETPAETTKRVSVVALRSQARQIDSAVLLRGRTEAAREVDVRSETSGKIVSPPLRKGNFVEENQLLCELDPGVREAALAEAEARLIEARARGPEAQARIAEAEARLAEAEINDNAARKLSQGGYASQTRVVGAQAGVEAARAAVQAAKSGLDSAQS</sequence>
<dbReference type="EMBL" id="LAZR01061751">
    <property type="protein sequence ID" value="KKK62939.1"/>
    <property type="molecule type" value="Genomic_DNA"/>
</dbReference>
<proteinExistence type="predicted"/>
<feature type="non-terminal residue" evidence="2">
    <location>
        <position position="198"/>
    </location>
</feature>
<dbReference type="SUPFAM" id="SSF111369">
    <property type="entry name" value="HlyD-like secretion proteins"/>
    <property type="match status" value="1"/>
</dbReference>
<dbReference type="Gene3D" id="1.10.287.470">
    <property type="entry name" value="Helix hairpin bin"/>
    <property type="match status" value="1"/>
</dbReference>
<name>A0A0F8Z952_9ZZZZ</name>
<organism evidence="2">
    <name type="scientific">marine sediment metagenome</name>
    <dbReference type="NCBI Taxonomy" id="412755"/>
    <lineage>
        <taxon>unclassified sequences</taxon>
        <taxon>metagenomes</taxon>
        <taxon>ecological metagenomes</taxon>
    </lineage>
</organism>
<comment type="caution">
    <text evidence="2">The sequence shown here is derived from an EMBL/GenBank/DDBJ whole genome shotgun (WGS) entry which is preliminary data.</text>
</comment>
<feature type="coiled-coil region" evidence="1">
    <location>
        <begin position="134"/>
        <end position="161"/>
    </location>
</feature>
<dbReference type="GO" id="GO:0015562">
    <property type="term" value="F:efflux transmembrane transporter activity"/>
    <property type="evidence" value="ECO:0007669"/>
    <property type="project" value="TreeGrafter"/>
</dbReference>
<evidence type="ECO:0000313" key="2">
    <source>
        <dbReference type="EMBL" id="KKK62939.1"/>
    </source>
</evidence>
<dbReference type="PANTHER" id="PTHR30469">
    <property type="entry name" value="MULTIDRUG RESISTANCE PROTEIN MDTA"/>
    <property type="match status" value="1"/>
</dbReference>
<dbReference type="AlphaFoldDB" id="A0A0F8Z952"/>
<keyword evidence="1" id="KW-0175">Coiled coil</keyword>
<dbReference type="GO" id="GO:1990281">
    <property type="term" value="C:efflux pump complex"/>
    <property type="evidence" value="ECO:0007669"/>
    <property type="project" value="TreeGrafter"/>
</dbReference>
<accession>A0A0F8Z952</accession>